<evidence type="ECO:0000256" key="3">
    <source>
        <dbReference type="ARBA" id="ARBA00023002"/>
    </source>
</evidence>
<protein>
    <submittedName>
        <fullName evidence="4">Uncharacterized protein</fullName>
    </submittedName>
</protein>
<reference evidence="4 5" key="1">
    <citation type="journal article" date="2019" name="Mol. Biol. Evol.">
        <title>Blast fungal genomes show frequent chromosomal changes, gene gains and losses, and effector gene turnover.</title>
        <authorList>
            <person name="Gomez Luciano L.B."/>
            <person name="Jason Tsai I."/>
            <person name="Chuma I."/>
            <person name="Tosa Y."/>
            <person name="Chen Y.H."/>
            <person name="Li J.Y."/>
            <person name="Li M.Y."/>
            <person name="Jade Lu M.Y."/>
            <person name="Nakayashiki H."/>
            <person name="Li W.H."/>
        </authorList>
    </citation>
    <scope>NUCLEOTIDE SEQUENCE [LARGE SCALE GENOMIC DNA]</scope>
    <source>
        <strain evidence="4">MZ5-1-6</strain>
    </source>
</reference>
<dbReference type="InterPro" id="IPR002938">
    <property type="entry name" value="FAD-bd"/>
</dbReference>
<evidence type="ECO:0000256" key="1">
    <source>
        <dbReference type="ARBA" id="ARBA00022630"/>
    </source>
</evidence>
<dbReference type="PANTHER" id="PTHR46865">
    <property type="entry name" value="OXIDOREDUCTASE-RELATED"/>
    <property type="match status" value="1"/>
</dbReference>
<evidence type="ECO:0000313" key="4">
    <source>
        <dbReference type="EMBL" id="QBZ65197.1"/>
    </source>
</evidence>
<dbReference type="PRINTS" id="PR00420">
    <property type="entry name" value="RNGMNOXGNASE"/>
</dbReference>
<dbReference type="InterPro" id="IPR051704">
    <property type="entry name" value="FAD_aromatic-hydroxylase"/>
</dbReference>
<name>A0A4P7NRZ1_PYROR</name>
<dbReference type="GO" id="GO:0016491">
    <property type="term" value="F:oxidoreductase activity"/>
    <property type="evidence" value="ECO:0007669"/>
    <property type="project" value="UniProtKB-KW"/>
</dbReference>
<dbReference type="PANTHER" id="PTHR46865:SF7">
    <property type="entry name" value="MONOOXYGENASE, PUTATIVE (AFU_ORTHOLOGUE AFUA_8G07040)-RELATED"/>
    <property type="match status" value="1"/>
</dbReference>
<organism evidence="4 5">
    <name type="scientific">Pyricularia oryzae</name>
    <name type="common">Rice blast fungus</name>
    <name type="synonym">Magnaporthe oryzae</name>
    <dbReference type="NCBI Taxonomy" id="318829"/>
    <lineage>
        <taxon>Eukaryota</taxon>
        <taxon>Fungi</taxon>
        <taxon>Dikarya</taxon>
        <taxon>Ascomycota</taxon>
        <taxon>Pezizomycotina</taxon>
        <taxon>Sordariomycetes</taxon>
        <taxon>Sordariomycetidae</taxon>
        <taxon>Magnaporthales</taxon>
        <taxon>Pyriculariaceae</taxon>
        <taxon>Pyricularia</taxon>
    </lineage>
</organism>
<dbReference type="GO" id="GO:0071949">
    <property type="term" value="F:FAD binding"/>
    <property type="evidence" value="ECO:0007669"/>
    <property type="project" value="InterPro"/>
</dbReference>
<dbReference type="SUPFAM" id="SSF51905">
    <property type="entry name" value="FAD/NAD(P)-binding domain"/>
    <property type="match status" value="1"/>
</dbReference>
<dbReference type="Gene3D" id="3.50.50.60">
    <property type="entry name" value="FAD/NAD(P)-binding domain"/>
    <property type="match status" value="1"/>
</dbReference>
<gene>
    <name evidence="4" type="ORF">PoMZ_06903</name>
</gene>
<dbReference type="EMBL" id="CP034209">
    <property type="protein sequence ID" value="QBZ65197.1"/>
    <property type="molecule type" value="Genomic_DNA"/>
</dbReference>
<evidence type="ECO:0000313" key="5">
    <source>
        <dbReference type="Proteomes" id="UP000294847"/>
    </source>
</evidence>
<keyword evidence="2" id="KW-0274">FAD</keyword>
<evidence type="ECO:0000256" key="2">
    <source>
        <dbReference type="ARBA" id="ARBA00022827"/>
    </source>
</evidence>
<dbReference type="InterPro" id="IPR036188">
    <property type="entry name" value="FAD/NAD-bd_sf"/>
</dbReference>
<dbReference type="Proteomes" id="UP000294847">
    <property type="component" value="Chromosome 6"/>
</dbReference>
<proteinExistence type="predicted"/>
<dbReference type="Gene3D" id="3.30.9.10">
    <property type="entry name" value="D-Amino Acid Oxidase, subunit A, domain 2"/>
    <property type="match status" value="1"/>
</dbReference>
<sequence length="448" mass="49142">MAPLKVLVIGAGVGGTATAFWLGKAGHDVTVIERAPELRANGQQIDLRGQGLTVTRRMGLLDIVRSKRVDEQGVMFVDSKGANKAFFAINDTGKGAQAFTSDYEIMRGDLIRILYDASLESGNARYMFGTTVTSFSQDNSDAKSEDGGKVRVTFSDGREEEYDLVVGADGQGSRTRRQLLGLTQGQRDPTSKFLGVYAGFYSLPHDGTRPNIACAYHAPGGRLTLTRVDNPKTFQVYHMMRADHPLGRDFGIALAKRDVVAQKQILAEAFQDAGWETKKLTHGMIHDKQADDFYATDVASIVSPIWNKGRIVLLGDAGYSAATFSGFGTSMALIGAYVLAGEIAKNTTFDKQQPRKSLADGEIKVMKALRGYDDVLRPFVTSFQNSIPGWIWAFAIPKPAWAVWLLRFVFTMVTVLRIDKLSQRFGSDDKQAWVLPSYPEVDALVKSS</sequence>
<dbReference type="Pfam" id="PF01494">
    <property type="entry name" value="FAD_binding_3"/>
    <property type="match status" value="1"/>
</dbReference>
<dbReference type="AlphaFoldDB" id="A0A4P7NRZ1"/>
<accession>A0A4P7NRZ1</accession>
<keyword evidence="1" id="KW-0285">Flavoprotein</keyword>
<keyword evidence="3" id="KW-0560">Oxidoreductase</keyword>